<dbReference type="GO" id="GO:0016740">
    <property type="term" value="F:transferase activity"/>
    <property type="evidence" value="ECO:0007669"/>
    <property type="project" value="UniProtKB-KW"/>
</dbReference>
<keyword evidence="3" id="KW-1185">Reference proteome</keyword>
<dbReference type="InterPro" id="IPR036890">
    <property type="entry name" value="HATPase_C_sf"/>
</dbReference>
<name>A0A1U6GSU4_9SPHN</name>
<dbReference type="STRING" id="428990.SAMN06295987_101294"/>
<keyword evidence="2" id="KW-0808">Transferase</keyword>
<dbReference type="Gene3D" id="1.10.287.130">
    <property type="match status" value="1"/>
</dbReference>
<reference evidence="3" key="1">
    <citation type="submission" date="2017-02" db="EMBL/GenBank/DDBJ databases">
        <authorList>
            <person name="Varghese N."/>
            <person name="Submissions S."/>
        </authorList>
    </citation>
    <scope>NUCLEOTIDE SEQUENCE [LARGE SCALE GENOMIC DNA]</scope>
    <source>
        <strain evidence="3">SM117</strain>
    </source>
</reference>
<dbReference type="Pfam" id="PF10090">
    <property type="entry name" value="HPTransfase"/>
    <property type="match status" value="1"/>
</dbReference>
<dbReference type="Proteomes" id="UP000190989">
    <property type="component" value="Unassembled WGS sequence"/>
</dbReference>
<organism evidence="2 3">
    <name type="scientific">Novosphingobium mathurense</name>
    <dbReference type="NCBI Taxonomy" id="428990"/>
    <lineage>
        <taxon>Bacteria</taxon>
        <taxon>Pseudomonadati</taxon>
        <taxon>Pseudomonadota</taxon>
        <taxon>Alphaproteobacteria</taxon>
        <taxon>Sphingomonadales</taxon>
        <taxon>Sphingomonadaceae</taxon>
        <taxon>Novosphingobium</taxon>
    </lineage>
</organism>
<sequence length="213" mass="22463">MTISPVELASLLCSRLCHDMLSPVGALTNGLELLSDEKDPEMRQRCFELLDQSARISADKLKFFRLAFGAAGGFGEMIPVNEARALIDALVASNARISVNWAFASDVMPKPAIKTLLNFGLIGIEALPRGGTIDFAAELRDGTSEIVVRSAGPRIAFDRDIGRALEGSLPEGDLSSRTAPAAMLHQMAQDAGGGLQFALAEDALVLGAVLPGA</sequence>
<protein>
    <submittedName>
        <fullName evidence="2">Histidine phosphotransferase ChpT</fullName>
    </submittedName>
</protein>
<feature type="domain" description="Histidine phosphotransferase ChpT C-terminal" evidence="1">
    <location>
        <begin position="81"/>
        <end position="202"/>
    </location>
</feature>
<proteinExistence type="predicted"/>
<dbReference type="AlphaFoldDB" id="A0A1U6GSU4"/>
<dbReference type="RefSeq" id="WP_054946453.1">
    <property type="nucleotide sequence ID" value="NZ_FVZE01000001.1"/>
</dbReference>
<dbReference type="EMBL" id="FVZE01000001">
    <property type="protein sequence ID" value="SLJ86587.1"/>
    <property type="molecule type" value="Genomic_DNA"/>
</dbReference>
<evidence type="ECO:0000313" key="2">
    <source>
        <dbReference type="EMBL" id="SLJ86587.1"/>
    </source>
</evidence>
<dbReference type="InterPro" id="IPR018762">
    <property type="entry name" value="ChpT_C"/>
</dbReference>
<evidence type="ECO:0000259" key="1">
    <source>
        <dbReference type="Pfam" id="PF10090"/>
    </source>
</evidence>
<dbReference type="Gene3D" id="3.30.565.10">
    <property type="entry name" value="Histidine kinase-like ATPase, C-terminal domain"/>
    <property type="match status" value="1"/>
</dbReference>
<gene>
    <name evidence="2" type="ORF">SAMN06295987_101294</name>
</gene>
<accession>A0A1U6GSU4</accession>
<evidence type="ECO:0000313" key="3">
    <source>
        <dbReference type="Proteomes" id="UP000190989"/>
    </source>
</evidence>